<proteinExistence type="predicted"/>
<evidence type="ECO:0000313" key="1">
    <source>
        <dbReference type="EMBL" id="MCB5195592.1"/>
    </source>
</evidence>
<reference evidence="1 2" key="1">
    <citation type="submission" date="2021-10" db="EMBL/GenBank/DDBJ databases">
        <authorList>
            <person name="Chen M."/>
        </authorList>
    </citation>
    <scope>NUCLEOTIDE SEQUENCE [LARGE SCALE GENOMIC DNA]</scope>
    <source>
        <strain evidence="1 2">H3-26</strain>
    </source>
</reference>
<gene>
    <name evidence="1" type="ORF">LG219_04710</name>
</gene>
<organism evidence="1 2">
    <name type="scientific">Deefgea salmonis</name>
    <dbReference type="NCBI Taxonomy" id="2875502"/>
    <lineage>
        <taxon>Bacteria</taxon>
        <taxon>Pseudomonadati</taxon>
        <taxon>Pseudomonadota</taxon>
        <taxon>Betaproteobacteria</taxon>
        <taxon>Neisseriales</taxon>
        <taxon>Chitinibacteraceae</taxon>
        <taxon>Deefgea</taxon>
    </lineage>
</organism>
<dbReference type="Pfam" id="PF13692">
    <property type="entry name" value="Glyco_trans_1_4"/>
    <property type="match status" value="1"/>
</dbReference>
<dbReference type="Gene3D" id="3.40.50.2000">
    <property type="entry name" value="Glycogen Phosphorylase B"/>
    <property type="match status" value="2"/>
</dbReference>
<dbReference type="EMBL" id="JAJAWG010000002">
    <property type="protein sequence ID" value="MCB5195592.1"/>
    <property type="molecule type" value="Genomic_DNA"/>
</dbReference>
<keyword evidence="2" id="KW-1185">Reference proteome</keyword>
<comment type="caution">
    <text evidence="1">The sequence shown here is derived from an EMBL/GenBank/DDBJ whole genome shotgun (WGS) entry which is preliminary data.</text>
</comment>
<accession>A0ABS8BIY9</accession>
<dbReference type="RefSeq" id="WP_226763385.1">
    <property type="nucleotide sequence ID" value="NZ_JAJAWG010000002.1"/>
</dbReference>
<dbReference type="PANTHER" id="PTHR45947:SF3">
    <property type="entry name" value="SULFOQUINOVOSYL TRANSFERASE SQD2"/>
    <property type="match status" value="1"/>
</dbReference>
<dbReference type="SUPFAM" id="SSF53756">
    <property type="entry name" value="UDP-Glycosyltransferase/glycogen phosphorylase"/>
    <property type="match status" value="1"/>
</dbReference>
<dbReference type="PANTHER" id="PTHR45947">
    <property type="entry name" value="SULFOQUINOVOSYL TRANSFERASE SQD2"/>
    <property type="match status" value="1"/>
</dbReference>
<protein>
    <submittedName>
        <fullName evidence="1">Glycosyltransferase family 4 protein</fullName>
    </submittedName>
</protein>
<evidence type="ECO:0000313" key="2">
    <source>
        <dbReference type="Proteomes" id="UP001198034"/>
    </source>
</evidence>
<dbReference type="Proteomes" id="UP001198034">
    <property type="component" value="Unassembled WGS sequence"/>
</dbReference>
<dbReference type="CDD" id="cd03794">
    <property type="entry name" value="GT4_WbuB-like"/>
    <property type="match status" value="1"/>
</dbReference>
<name>A0ABS8BIY9_9NEIS</name>
<sequence>MGLKILFAMRDALPPFRVDVKILFGKYLFDKGISTHLVGRSKSQNLSPIVWNAGDVSVSATDGEGIIKTFYCMLLESWFLLLYGRTADIIQVRDRIRLLPAAWLSSFLWNKPFVYWVSFPIVEGYELSWQSLKGASKLKSFAFMLRYKLANWFFYKLLPKTANLIFVQSEAMKREMASRGFSIAKMHAVPMGVDLEMFSEPVAKPHLACDDDSFVLGYLGSISKARQSDFLLDVLLAASCKIQNIKLLIIGDGVTESDRVWLREEIGRKGLQGKVEISGWMPQLEGISLLASVDVGLSPIPRGKLFDVSSPTKAVEYLACGIPCVGNDIPDQQLVINQSAAGLCVPMTVESFVSAIEILYSDKNKLHVMSVNAKNYVRNNRNYNVISHSIFKCYQNLLSVCK</sequence>
<dbReference type="InterPro" id="IPR050194">
    <property type="entry name" value="Glycosyltransferase_grp1"/>
</dbReference>